<dbReference type="FunFam" id="3.90.215.10:FF:000001">
    <property type="entry name" value="Tenascin isoform 1"/>
    <property type="match status" value="1"/>
</dbReference>
<evidence type="ECO:0000256" key="8">
    <source>
        <dbReference type="SAM" id="SignalP"/>
    </source>
</evidence>
<evidence type="ECO:0000256" key="1">
    <source>
        <dbReference type="ARBA" id="ARBA00004613"/>
    </source>
</evidence>
<dbReference type="InterPro" id="IPR020837">
    <property type="entry name" value="Fibrinogen_CS"/>
</dbReference>
<dbReference type="NCBIfam" id="NF040941">
    <property type="entry name" value="GGGWT_bact"/>
    <property type="match status" value="1"/>
</dbReference>
<keyword evidence="4 8" id="KW-0732">Signal</keyword>
<dbReference type="PROSITE" id="PS51406">
    <property type="entry name" value="FIBRINOGEN_C_2"/>
    <property type="match status" value="1"/>
</dbReference>
<dbReference type="FunFam" id="4.10.530.10:FF:000001">
    <property type="entry name" value="angiopoietin-2 isoform X1"/>
    <property type="match status" value="1"/>
</dbReference>
<dbReference type="PANTHER" id="PTHR19143">
    <property type="entry name" value="FIBRINOGEN/TENASCIN/ANGIOPOEITIN"/>
    <property type="match status" value="1"/>
</dbReference>
<dbReference type="PROSITE" id="PS00514">
    <property type="entry name" value="FIBRINOGEN_C_1"/>
    <property type="match status" value="1"/>
</dbReference>
<keyword evidence="2" id="KW-0964">Secreted</keyword>
<keyword evidence="5" id="KW-0175">Coiled coil</keyword>
<dbReference type="InterPro" id="IPR036056">
    <property type="entry name" value="Fibrinogen-like_C"/>
</dbReference>
<feature type="signal peptide" evidence="8">
    <location>
        <begin position="1"/>
        <end position="39"/>
    </location>
</feature>
<dbReference type="SMART" id="SM00186">
    <property type="entry name" value="FBG"/>
    <property type="match status" value="1"/>
</dbReference>
<keyword evidence="7" id="KW-0325">Glycoprotein</keyword>
<evidence type="ECO:0000256" key="5">
    <source>
        <dbReference type="ARBA" id="ARBA00023054"/>
    </source>
</evidence>
<comment type="subcellular location">
    <subcellularLocation>
        <location evidence="1">Secreted</location>
    </subcellularLocation>
</comment>
<evidence type="ECO:0000256" key="6">
    <source>
        <dbReference type="ARBA" id="ARBA00023157"/>
    </source>
</evidence>
<dbReference type="RefSeq" id="XP_032808669.1">
    <property type="nucleotide sequence ID" value="XM_032952778.1"/>
</dbReference>
<feature type="domain" description="Fibrinogen C-terminal" evidence="9">
    <location>
        <begin position="289"/>
        <end position="509"/>
    </location>
</feature>
<keyword evidence="3" id="KW-0037">Angiogenesis</keyword>
<dbReference type="InterPro" id="IPR057439">
    <property type="entry name" value="ANG-1/2/4"/>
</dbReference>
<dbReference type="Pfam" id="PF25443">
    <property type="entry name" value="ANG-1"/>
    <property type="match status" value="1"/>
</dbReference>
<dbReference type="Proteomes" id="UP001318040">
    <property type="component" value="Chromosome 12"/>
</dbReference>
<dbReference type="CDD" id="cd00087">
    <property type="entry name" value="FReD"/>
    <property type="match status" value="1"/>
</dbReference>
<name>A0AAJ7WSL4_PETMA</name>
<evidence type="ECO:0000256" key="4">
    <source>
        <dbReference type="ARBA" id="ARBA00022729"/>
    </source>
</evidence>
<reference evidence="11" key="1">
    <citation type="submission" date="2025-08" db="UniProtKB">
        <authorList>
            <consortium name="RefSeq"/>
        </authorList>
    </citation>
    <scope>IDENTIFICATION</scope>
    <source>
        <tissue evidence="11">Sperm</tissue>
    </source>
</reference>
<dbReference type="KEGG" id="pmrn:116941586"/>
<evidence type="ECO:0000256" key="3">
    <source>
        <dbReference type="ARBA" id="ARBA00022657"/>
    </source>
</evidence>
<dbReference type="GeneID" id="116941586"/>
<evidence type="ECO:0000259" key="9">
    <source>
        <dbReference type="PROSITE" id="PS51406"/>
    </source>
</evidence>
<dbReference type="PANTHER" id="PTHR19143:SF31">
    <property type="entry name" value="ANGIOPOIETIN-4"/>
    <property type="match status" value="1"/>
</dbReference>
<dbReference type="GO" id="GO:0005615">
    <property type="term" value="C:extracellular space"/>
    <property type="evidence" value="ECO:0007669"/>
    <property type="project" value="TreeGrafter"/>
</dbReference>
<proteinExistence type="predicted"/>
<dbReference type="InterPro" id="IPR014716">
    <property type="entry name" value="Fibrinogen_a/b/g_C_1"/>
</dbReference>
<protein>
    <submittedName>
        <fullName evidence="11">Angiopoietin-4-like</fullName>
    </submittedName>
</protein>
<keyword evidence="10" id="KW-1185">Reference proteome</keyword>
<dbReference type="InterPro" id="IPR002181">
    <property type="entry name" value="Fibrinogen_a/b/g_C_dom"/>
</dbReference>
<dbReference type="Pfam" id="PF00147">
    <property type="entry name" value="Fibrinogen_C"/>
    <property type="match status" value="1"/>
</dbReference>
<gene>
    <name evidence="11" type="primary">LOC116941586</name>
</gene>
<evidence type="ECO:0000313" key="11">
    <source>
        <dbReference type="RefSeq" id="XP_032808669.1"/>
    </source>
</evidence>
<organism evidence="10 11">
    <name type="scientific">Petromyzon marinus</name>
    <name type="common">Sea lamprey</name>
    <dbReference type="NCBI Taxonomy" id="7757"/>
    <lineage>
        <taxon>Eukaryota</taxon>
        <taxon>Metazoa</taxon>
        <taxon>Chordata</taxon>
        <taxon>Craniata</taxon>
        <taxon>Vertebrata</taxon>
        <taxon>Cyclostomata</taxon>
        <taxon>Hyperoartia</taxon>
        <taxon>Petromyzontiformes</taxon>
        <taxon>Petromyzontidae</taxon>
        <taxon>Petromyzon</taxon>
    </lineage>
</organism>
<dbReference type="InterPro" id="IPR050373">
    <property type="entry name" value="Fibrinogen_C-term_domain"/>
</dbReference>
<feature type="chain" id="PRO_5042549469" evidence="8">
    <location>
        <begin position="40"/>
        <end position="510"/>
    </location>
</feature>
<dbReference type="SUPFAM" id="SSF56496">
    <property type="entry name" value="Fibrinogen C-terminal domain-like"/>
    <property type="match status" value="1"/>
</dbReference>
<sequence>MGASGSLGVVMISQHSSPAAGSSLMRLMRLLLLLRQAWAAVAVATPSDLRQKAPGALCTHTFVLPEVVTCGRAGDAGTDPGWLGRDTLPFPQETPVVRALQRLERAVEENTHALQELESRTAGRAREEVLQVQQRAVQNCTTAIVELGSRLLGQNAQQAAKVAALQHQVSSHASRLQERLLENSLVTQQVGRALGQQAHELDRLQRRNGELDAAAATLERRREERLAGAHQERRRVRGLLSGQGTRLAELARRLDETGAGHGRLLRQHAQLERGVRVAQALLLLLLRSGGNEPRAGDCGEILRSGGTVSGVYTIRVANASRPVKVYCDMDTSGGGWTVIQRRQDGSVDFHRSWQEYKLGFGLPSGEHWLGNELIHQLSSNKPSQLRIMLWDWEGHSAYAHYSDFQLAGERQNYRLLVKGYSGTAGKHSSLAQGGIDFSTRDADNDNCPCRCAQMSTGGWWFDACGPSNLNGLHYTSGRRSRRLNGIKWHYWRGGSYSLSRTSMMIRPIDY</sequence>
<dbReference type="AlphaFoldDB" id="A0AAJ7WSL4"/>
<dbReference type="Gene3D" id="3.90.215.10">
    <property type="entry name" value="Gamma Fibrinogen, chain A, domain 1"/>
    <property type="match status" value="1"/>
</dbReference>
<accession>A0AAJ7WSL4</accession>
<evidence type="ECO:0000256" key="2">
    <source>
        <dbReference type="ARBA" id="ARBA00022525"/>
    </source>
</evidence>
<keyword evidence="6" id="KW-1015">Disulfide bond</keyword>
<dbReference type="GO" id="GO:0001525">
    <property type="term" value="P:angiogenesis"/>
    <property type="evidence" value="ECO:0007669"/>
    <property type="project" value="UniProtKB-KW"/>
</dbReference>
<evidence type="ECO:0000256" key="7">
    <source>
        <dbReference type="ARBA" id="ARBA00023180"/>
    </source>
</evidence>
<evidence type="ECO:0000313" key="10">
    <source>
        <dbReference type="Proteomes" id="UP001318040"/>
    </source>
</evidence>